<comment type="caution">
    <text evidence="3">The sequence shown here is derived from an EMBL/GenBank/DDBJ whole genome shotgun (WGS) entry which is preliminary data.</text>
</comment>
<dbReference type="Proteomes" id="UP000238762">
    <property type="component" value="Unassembled WGS sequence"/>
</dbReference>
<protein>
    <recommendedName>
        <fullName evidence="5">Cell division protein FtsL</fullName>
    </recommendedName>
</protein>
<feature type="region of interest" description="Disordered" evidence="1">
    <location>
        <begin position="1"/>
        <end position="22"/>
    </location>
</feature>
<evidence type="ECO:0000313" key="3">
    <source>
        <dbReference type="EMBL" id="PSB02569.1"/>
    </source>
</evidence>
<keyword evidence="4" id="KW-1185">Reference proteome</keyword>
<dbReference type="OrthoDB" id="424231at2"/>
<gene>
    <name evidence="3" type="ORF">C7B64_12635</name>
</gene>
<proteinExistence type="predicted"/>
<reference evidence="3 4" key="2">
    <citation type="submission" date="2018-03" db="EMBL/GenBank/DDBJ databases">
        <title>The ancient ancestry and fast evolution of plastids.</title>
        <authorList>
            <person name="Moore K.R."/>
            <person name="Magnabosco C."/>
            <person name="Momper L."/>
            <person name="Gold D.A."/>
            <person name="Bosak T."/>
            <person name="Fournier G.P."/>
        </authorList>
    </citation>
    <scope>NUCLEOTIDE SEQUENCE [LARGE SCALE GENOMIC DNA]</scope>
    <source>
        <strain evidence="3 4">CCAP 1448/3</strain>
    </source>
</reference>
<accession>A0A2T1C2S7</accession>
<feature type="compositionally biased region" description="Polar residues" evidence="1">
    <location>
        <begin position="1"/>
        <end position="12"/>
    </location>
</feature>
<feature type="transmembrane region" description="Helical" evidence="2">
    <location>
        <begin position="58"/>
        <end position="79"/>
    </location>
</feature>
<keyword evidence="2" id="KW-0472">Membrane</keyword>
<evidence type="ECO:0000256" key="1">
    <source>
        <dbReference type="SAM" id="MobiDB-lite"/>
    </source>
</evidence>
<evidence type="ECO:0000256" key="2">
    <source>
        <dbReference type="SAM" id="Phobius"/>
    </source>
</evidence>
<evidence type="ECO:0008006" key="5">
    <source>
        <dbReference type="Google" id="ProtNLM"/>
    </source>
</evidence>
<evidence type="ECO:0000313" key="4">
    <source>
        <dbReference type="Proteomes" id="UP000238762"/>
    </source>
</evidence>
<dbReference type="RefSeq" id="WP_106289014.1">
    <property type="nucleotide sequence ID" value="NZ_CAWNTC010000054.1"/>
</dbReference>
<sequence length="159" mass="17848">MSFATQSTTNRGRQSKKHLTVAPQVTRNYPESVSPVPDLKPTPLALPWLRSLLVAQRSTTAICFLLVAGLLSVYTWTVYTQQLWTREYRKLESLQRQERQMTAANEVLKNSLADTAERPESGLLPTSVANSIFVIPAPQRRFIPAKAVEAPEPKRPLGY</sequence>
<dbReference type="EMBL" id="PVWJ01000056">
    <property type="protein sequence ID" value="PSB02569.1"/>
    <property type="molecule type" value="Genomic_DNA"/>
</dbReference>
<dbReference type="AlphaFoldDB" id="A0A2T1C2S7"/>
<name>A0A2T1C2S7_9CYAN</name>
<reference evidence="3 4" key="1">
    <citation type="submission" date="2018-02" db="EMBL/GenBank/DDBJ databases">
        <authorList>
            <person name="Cohen D.B."/>
            <person name="Kent A.D."/>
        </authorList>
    </citation>
    <scope>NUCLEOTIDE SEQUENCE [LARGE SCALE GENOMIC DNA]</scope>
    <source>
        <strain evidence="3 4">CCAP 1448/3</strain>
    </source>
</reference>
<organism evidence="3 4">
    <name type="scientific">Merismopedia glauca CCAP 1448/3</name>
    <dbReference type="NCBI Taxonomy" id="1296344"/>
    <lineage>
        <taxon>Bacteria</taxon>
        <taxon>Bacillati</taxon>
        <taxon>Cyanobacteriota</taxon>
        <taxon>Cyanophyceae</taxon>
        <taxon>Synechococcales</taxon>
        <taxon>Merismopediaceae</taxon>
        <taxon>Merismopedia</taxon>
    </lineage>
</organism>
<keyword evidence="2" id="KW-0812">Transmembrane</keyword>
<keyword evidence="2" id="KW-1133">Transmembrane helix</keyword>